<feature type="domain" description="Transposable element P transposase-like RNase H" evidence="1">
    <location>
        <begin position="3"/>
        <end position="91"/>
    </location>
</feature>
<evidence type="ECO:0000313" key="3">
    <source>
        <dbReference type="Proteomes" id="UP001160148"/>
    </source>
</evidence>
<evidence type="ECO:0000259" key="1">
    <source>
        <dbReference type="Pfam" id="PF21787"/>
    </source>
</evidence>
<proteinExistence type="predicted"/>
<name>A0AAV0WRQ5_9HEMI</name>
<dbReference type="Pfam" id="PF21787">
    <property type="entry name" value="TNP-like_RNaseH_N"/>
    <property type="match status" value="1"/>
</dbReference>
<protein>
    <recommendedName>
        <fullName evidence="1">Transposable element P transposase-like RNase H domain-containing protein</fullName>
    </recommendedName>
</protein>
<reference evidence="2 3" key="1">
    <citation type="submission" date="2023-01" db="EMBL/GenBank/DDBJ databases">
        <authorList>
            <person name="Whitehead M."/>
        </authorList>
    </citation>
    <scope>NUCLEOTIDE SEQUENCE [LARGE SCALE GENOMIC DNA]</scope>
</reference>
<accession>A0AAV0WRQ5</accession>
<sequence length="99" mass="11582">MNNLKDDAKDCVLCVDEMSIKTNLFYNLSHDYIVGFNNSYDRKTYEPAKHVLCFMLRSINYNWKQPAAYFFINNSFSGLDLQNTIFAVIKSYSKNITQD</sequence>
<dbReference type="AlphaFoldDB" id="A0AAV0WRQ5"/>
<comment type="caution">
    <text evidence="2">The sequence shown here is derived from an EMBL/GenBank/DDBJ whole genome shotgun (WGS) entry which is preliminary data.</text>
</comment>
<keyword evidence="3" id="KW-1185">Reference proteome</keyword>
<organism evidence="2 3">
    <name type="scientific">Macrosiphum euphorbiae</name>
    <name type="common">potato aphid</name>
    <dbReference type="NCBI Taxonomy" id="13131"/>
    <lineage>
        <taxon>Eukaryota</taxon>
        <taxon>Metazoa</taxon>
        <taxon>Ecdysozoa</taxon>
        <taxon>Arthropoda</taxon>
        <taxon>Hexapoda</taxon>
        <taxon>Insecta</taxon>
        <taxon>Pterygota</taxon>
        <taxon>Neoptera</taxon>
        <taxon>Paraneoptera</taxon>
        <taxon>Hemiptera</taxon>
        <taxon>Sternorrhyncha</taxon>
        <taxon>Aphidomorpha</taxon>
        <taxon>Aphidoidea</taxon>
        <taxon>Aphididae</taxon>
        <taxon>Macrosiphini</taxon>
        <taxon>Macrosiphum</taxon>
    </lineage>
</organism>
<dbReference type="EMBL" id="CARXXK010000002">
    <property type="protein sequence ID" value="CAI6358329.1"/>
    <property type="molecule type" value="Genomic_DNA"/>
</dbReference>
<gene>
    <name evidence="2" type="ORF">MEUPH1_LOCUS13856</name>
</gene>
<dbReference type="InterPro" id="IPR048365">
    <property type="entry name" value="TNP-like_RNaseH_N"/>
</dbReference>
<dbReference type="Proteomes" id="UP001160148">
    <property type="component" value="Unassembled WGS sequence"/>
</dbReference>
<evidence type="ECO:0000313" key="2">
    <source>
        <dbReference type="EMBL" id="CAI6358329.1"/>
    </source>
</evidence>